<gene>
    <name evidence="4" type="ORF">G6693_02250</name>
    <name evidence="3" type="ORF">Pas1_05880</name>
</gene>
<reference evidence="4" key="3">
    <citation type="journal article" date="2021" name="Genome Biol. Evol.">
        <title>Continental-Scale Gene Flow Prevents Allopatric Divergence of Pelagic Freshwater Bacteria.</title>
        <authorList>
            <person name="Hoetzinger M."/>
            <person name="Pitt A."/>
            <person name="Huemer A."/>
            <person name="Hahn M.W."/>
        </authorList>
    </citation>
    <scope>NUCLEOTIDE SEQUENCE</scope>
    <source>
        <strain evidence="4">AP-YLGG-20-G6</strain>
    </source>
</reference>
<keyword evidence="1" id="KW-1133">Transmembrane helix</keyword>
<dbReference type="AlphaFoldDB" id="A0A2Z4JT56"/>
<dbReference type="Proteomes" id="UP000762271">
    <property type="component" value="Unassembled WGS sequence"/>
</dbReference>
<feature type="transmembrane region" description="Helical" evidence="1">
    <location>
        <begin position="60"/>
        <end position="85"/>
    </location>
</feature>
<dbReference type="SUPFAM" id="SSF81324">
    <property type="entry name" value="Voltage-gated potassium channels"/>
    <property type="match status" value="1"/>
</dbReference>
<proteinExistence type="predicted"/>
<organism evidence="3 5">
    <name type="scientific">Polynucleobacter paneuropaeus</name>
    <dbReference type="NCBI Taxonomy" id="2527775"/>
    <lineage>
        <taxon>Bacteria</taxon>
        <taxon>Pseudomonadati</taxon>
        <taxon>Pseudomonadota</taxon>
        <taxon>Betaproteobacteria</taxon>
        <taxon>Burkholderiales</taxon>
        <taxon>Burkholderiaceae</taxon>
        <taxon>Polynucleobacter</taxon>
    </lineage>
</organism>
<accession>A0A2Z4JT56</accession>
<feature type="domain" description="Potassium channel" evidence="2">
    <location>
        <begin position="73"/>
        <end position="144"/>
    </location>
</feature>
<reference evidence="5" key="1">
    <citation type="submission" date="2018-06" db="EMBL/GenBank/DDBJ databases">
        <title>Description of a new Polynucleobacter species.</title>
        <authorList>
            <person name="Hahn M.W."/>
        </authorList>
    </citation>
    <scope>NUCLEOTIDE SEQUENCE [LARGE SCALE GENOMIC DNA]</scope>
    <source>
        <strain evidence="5">MG-25-Pas1-D2</strain>
    </source>
</reference>
<feature type="transmembrane region" description="Helical" evidence="1">
    <location>
        <begin position="16"/>
        <end position="39"/>
    </location>
</feature>
<protein>
    <recommendedName>
        <fullName evidence="2">Potassium channel domain-containing protein</fullName>
    </recommendedName>
</protein>
<evidence type="ECO:0000256" key="1">
    <source>
        <dbReference type="SAM" id="Phobius"/>
    </source>
</evidence>
<evidence type="ECO:0000313" key="4">
    <source>
        <dbReference type="EMBL" id="MBT8590744.1"/>
    </source>
</evidence>
<dbReference type="InterPro" id="IPR013099">
    <property type="entry name" value="K_chnl_dom"/>
</dbReference>
<evidence type="ECO:0000313" key="3">
    <source>
        <dbReference type="EMBL" id="AWW49946.1"/>
    </source>
</evidence>
<evidence type="ECO:0000313" key="5">
    <source>
        <dbReference type="Proteomes" id="UP000248592"/>
    </source>
</evidence>
<dbReference type="Pfam" id="PF07885">
    <property type="entry name" value="Ion_trans_2"/>
    <property type="match status" value="1"/>
</dbReference>
<name>A0A2Z4JT56_9BURK</name>
<dbReference type="RefSeq" id="WP_112209086.1">
    <property type="nucleotide sequence ID" value="NZ_CBCSBS010000001.1"/>
</dbReference>
<evidence type="ECO:0000259" key="2">
    <source>
        <dbReference type="Pfam" id="PF07885"/>
    </source>
</evidence>
<dbReference type="EMBL" id="CP030085">
    <property type="protein sequence ID" value="AWW49946.1"/>
    <property type="molecule type" value="Genomic_DNA"/>
</dbReference>
<dbReference type="EMBL" id="JAANGI010000001">
    <property type="protein sequence ID" value="MBT8590744.1"/>
    <property type="molecule type" value="Genomic_DNA"/>
</dbReference>
<reference evidence="3" key="2">
    <citation type="journal article" date="2019" name="Int. J. Syst. Evol. Microbiol.">
        <title>Polynucleobacter paneuropaeus sp. nov., characterized by six strains isolated from freshwater lakes located along a 3000 km north-south cross-section across Europe.</title>
        <authorList>
            <person name="Hoetzinger M."/>
            <person name="Schmidt J."/>
            <person name="Pitt A."/>
            <person name="Koll U."/>
            <person name="Lang E."/>
            <person name="Hahn M.W."/>
        </authorList>
    </citation>
    <scope>NUCLEOTIDE SEQUENCE</scope>
    <source>
        <strain evidence="3">MG-25-Pas1-D2</strain>
    </source>
</reference>
<feature type="transmembrane region" description="Helical" evidence="1">
    <location>
        <begin position="120"/>
        <end position="143"/>
    </location>
</feature>
<dbReference type="Proteomes" id="UP000248592">
    <property type="component" value="Chromosome"/>
</dbReference>
<sequence length="170" mass="19478">MQIPANSLVVQLDIPAYTYGIAILMLVMVLHGVCLLQIAKRYEVKAYLYLAEKKYTAVTTVFYLSIFLLLITHLFEILIWGLFIYSFGLIAHWSQSVLFSGSAYTAIGFMDDTLPEGWRMLAVIIAFSGLFSFAWTASVMISMTKSFRKAYTRIHMHKLNLPQEIIDRFE</sequence>
<keyword evidence="1" id="KW-0472">Membrane</keyword>
<keyword evidence="1" id="KW-0812">Transmembrane</keyword>